<name>A0A917TZT5_9ACTN</name>
<protein>
    <submittedName>
        <fullName evidence="2">Uncharacterized protein</fullName>
    </submittedName>
</protein>
<evidence type="ECO:0000313" key="2">
    <source>
        <dbReference type="EMBL" id="GGM46944.1"/>
    </source>
</evidence>
<organism evidence="2 3">
    <name type="scientific">Dactylosporangium sucinum</name>
    <dbReference type="NCBI Taxonomy" id="1424081"/>
    <lineage>
        <taxon>Bacteria</taxon>
        <taxon>Bacillati</taxon>
        <taxon>Actinomycetota</taxon>
        <taxon>Actinomycetes</taxon>
        <taxon>Micromonosporales</taxon>
        <taxon>Micromonosporaceae</taxon>
        <taxon>Dactylosporangium</taxon>
    </lineage>
</organism>
<evidence type="ECO:0000313" key="3">
    <source>
        <dbReference type="Proteomes" id="UP000642070"/>
    </source>
</evidence>
<dbReference type="EMBL" id="BMPI01000029">
    <property type="protein sequence ID" value="GGM46944.1"/>
    <property type="molecule type" value="Genomic_DNA"/>
</dbReference>
<comment type="caution">
    <text evidence="2">The sequence shown here is derived from an EMBL/GenBank/DDBJ whole genome shotgun (WGS) entry which is preliminary data.</text>
</comment>
<sequence length="83" mass="8809">MDYKITSVPDVRKARPHGCPPHQRDRSGPQLQAGSKVKHQQARRQVLQGAAATAVGSALAQVATATQAEANRVPASSARRASR</sequence>
<gene>
    <name evidence="2" type="ORF">GCM10007977_055770</name>
</gene>
<feature type="region of interest" description="Disordered" evidence="1">
    <location>
        <begin position="1"/>
        <end position="45"/>
    </location>
</feature>
<reference evidence="2" key="2">
    <citation type="submission" date="2020-09" db="EMBL/GenBank/DDBJ databases">
        <authorList>
            <person name="Sun Q."/>
            <person name="Ohkuma M."/>
        </authorList>
    </citation>
    <scope>NUCLEOTIDE SEQUENCE</scope>
    <source>
        <strain evidence="2">JCM 19831</strain>
    </source>
</reference>
<dbReference type="AlphaFoldDB" id="A0A917TZT5"/>
<evidence type="ECO:0000256" key="1">
    <source>
        <dbReference type="SAM" id="MobiDB-lite"/>
    </source>
</evidence>
<proteinExistence type="predicted"/>
<dbReference type="PROSITE" id="PS51318">
    <property type="entry name" value="TAT"/>
    <property type="match status" value="1"/>
</dbReference>
<reference evidence="2" key="1">
    <citation type="journal article" date="2014" name="Int. J. Syst. Evol. Microbiol.">
        <title>Complete genome sequence of Corynebacterium casei LMG S-19264T (=DSM 44701T), isolated from a smear-ripened cheese.</title>
        <authorList>
            <consortium name="US DOE Joint Genome Institute (JGI-PGF)"/>
            <person name="Walter F."/>
            <person name="Albersmeier A."/>
            <person name="Kalinowski J."/>
            <person name="Ruckert C."/>
        </authorList>
    </citation>
    <scope>NUCLEOTIDE SEQUENCE</scope>
    <source>
        <strain evidence="2">JCM 19831</strain>
    </source>
</reference>
<dbReference type="InterPro" id="IPR006311">
    <property type="entry name" value="TAT_signal"/>
</dbReference>
<keyword evidence="3" id="KW-1185">Reference proteome</keyword>
<accession>A0A917TZT5</accession>
<dbReference type="Proteomes" id="UP000642070">
    <property type="component" value="Unassembled WGS sequence"/>
</dbReference>